<dbReference type="Proteomes" id="UP000642748">
    <property type="component" value="Unassembled WGS sequence"/>
</dbReference>
<organism evidence="1 2">
    <name type="scientific">Rugosimonospora africana</name>
    <dbReference type="NCBI Taxonomy" id="556532"/>
    <lineage>
        <taxon>Bacteria</taxon>
        <taxon>Bacillati</taxon>
        <taxon>Actinomycetota</taxon>
        <taxon>Actinomycetes</taxon>
        <taxon>Micromonosporales</taxon>
        <taxon>Micromonosporaceae</taxon>
        <taxon>Rugosimonospora</taxon>
    </lineage>
</organism>
<proteinExistence type="predicted"/>
<sequence length="251" mass="27605">MTGGRLFWMHSADNASGAVQSSLWSASISSGSATMLTSDVGQPLLSGSRYDLEPTTDRLYWISADGDRTDVTQLRAVALIGGPVSIRTLTGAWQLIGWPWLVTAPSDPHAPLQFFNLQTDVVTRITVLANKLVARDRVWCRLLPDHRVRHEGTDLVRPDGMDRQHVADKYSTPIANDPALLDRFEPLLAPVSQTLAGTSLFRLSLYDTHRRTQVQIDSAVSKAGAQGDYVWGATGDNETLTWHALDLRTLD</sequence>
<protein>
    <submittedName>
        <fullName evidence="1">Uncharacterized protein</fullName>
    </submittedName>
</protein>
<keyword evidence="2" id="KW-1185">Reference proteome</keyword>
<evidence type="ECO:0000313" key="1">
    <source>
        <dbReference type="EMBL" id="GIH20196.1"/>
    </source>
</evidence>
<dbReference type="AlphaFoldDB" id="A0A8J3R541"/>
<reference evidence="1" key="1">
    <citation type="submission" date="2021-01" db="EMBL/GenBank/DDBJ databases">
        <title>Whole genome shotgun sequence of Rugosimonospora africana NBRC 104875.</title>
        <authorList>
            <person name="Komaki H."/>
            <person name="Tamura T."/>
        </authorList>
    </citation>
    <scope>NUCLEOTIDE SEQUENCE</scope>
    <source>
        <strain evidence="1">NBRC 104875</strain>
    </source>
</reference>
<name>A0A8J3R541_9ACTN</name>
<comment type="caution">
    <text evidence="1">The sequence shown here is derived from an EMBL/GenBank/DDBJ whole genome shotgun (WGS) entry which is preliminary data.</text>
</comment>
<evidence type="ECO:0000313" key="2">
    <source>
        <dbReference type="Proteomes" id="UP000642748"/>
    </source>
</evidence>
<dbReference type="RefSeq" id="WP_203923621.1">
    <property type="nucleotide sequence ID" value="NZ_BONZ01000090.1"/>
</dbReference>
<dbReference type="EMBL" id="BONZ01000090">
    <property type="protein sequence ID" value="GIH20196.1"/>
    <property type="molecule type" value="Genomic_DNA"/>
</dbReference>
<gene>
    <name evidence="1" type="ORF">Raf01_83680</name>
</gene>
<accession>A0A8J3R541</accession>